<dbReference type="InParanoid" id="S8EDB9"/>
<feature type="domain" description="DUF6534" evidence="2">
    <location>
        <begin position="203"/>
        <end position="290"/>
    </location>
</feature>
<dbReference type="OrthoDB" id="2801343at2759"/>
<dbReference type="InterPro" id="IPR045339">
    <property type="entry name" value="DUF6534"/>
</dbReference>
<evidence type="ECO:0000313" key="4">
    <source>
        <dbReference type="Proteomes" id="UP000015241"/>
    </source>
</evidence>
<feature type="transmembrane region" description="Helical" evidence="1">
    <location>
        <begin position="194"/>
        <end position="213"/>
    </location>
</feature>
<dbReference type="EMBL" id="KE504143">
    <property type="protein sequence ID" value="EPT01189.1"/>
    <property type="molecule type" value="Genomic_DNA"/>
</dbReference>
<feature type="transmembrane region" description="Helical" evidence="1">
    <location>
        <begin position="118"/>
        <end position="140"/>
    </location>
</feature>
<dbReference type="Pfam" id="PF20152">
    <property type="entry name" value="DUF6534"/>
    <property type="match status" value="1"/>
</dbReference>
<dbReference type="AlphaFoldDB" id="S8EDB9"/>
<sequence>MVSARIYTSLERDGLRAWPLFFPPPENISFSRLLADAANDYRSYFVLFAYYRRLMSDPISDQWQPALFKSQIGGLYVGVNFQAITFGLASLVILTYFTQPRKPDARWIRSLASIWAPWSLSLLIAIVASVSTVVRLLLLHRLQKFHRRKGDLSYSLAFVIVLIALLSLVGVAGGFGITVRLLLPTDSSTAKLKALFDALLVCAIAADVLFVVVQGYSLHRSRSGFRRTDSVINILILYTMSTGLIPTAFAFATLVSMFLASARLTYAVLYMQVGNLYLITLVASLNHRDSVLKRMAPPMELNYSVFGRLPHSDGDAEPLPAAHVGGIRFPRLCYGHAPRTGGFTTRTMYDKVGAEQNVSEDPSSRACFTRGYSGVGDKHCTLVPLQGLDRADVGPDVDIIHLERLDHDPPGG</sequence>
<keyword evidence="1" id="KW-1133">Transmembrane helix</keyword>
<dbReference type="STRING" id="743788.S8EDB9"/>
<protein>
    <recommendedName>
        <fullName evidence="2">DUF6534 domain-containing protein</fullName>
    </recommendedName>
</protein>
<dbReference type="PANTHER" id="PTHR40465:SF1">
    <property type="entry name" value="DUF6534 DOMAIN-CONTAINING PROTEIN"/>
    <property type="match status" value="1"/>
</dbReference>
<reference evidence="3 4" key="1">
    <citation type="journal article" date="2012" name="Science">
        <title>The Paleozoic origin of enzymatic lignin decomposition reconstructed from 31 fungal genomes.</title>
        <authorList>
            <person name="Floudas D."/>
            <person name="Binder M."/>
            <person name="Riley R."/>
            <person name="Barry K."/>
            <person name="Blanchette R.A."/>
            <person name="Henrissat B."/>
            <person name="Martinez A.T."/>
            <person name="Otillar R."/>
            <person name="Spatafora J.W."/>
            <person name="Yadav J.S."/>
            <person name="Aerts A."/>
            <person name="Benoit I."/>
            <person name="Boyd A."/>
            <person name="Carlson A."/>
            <person name="Copeland A."/>
            <person name="Coutinho P.M."/>
            <person name="de Vries R.P."/>
            <person name="Ferreira P."/>
            <person name="Findley K."/>
            <person name="Foster B."/>
            <person name="Gaskell J."/>
            <person name="Glotzer D."/>
            <person name="Gorecki P."/>
            <person name="Heitman J."/>
            <person name="Hesse C."/>
            <person name="Hori C."/>
            <person name="Igarashi K."/>
            <person name="Jurgens J.A."/>
            <person name="Kallen N."/>
            <person name="Kersten P."/>
            <person name="Kohler A."/>
            <person name="Kuees U."/>
            <person name="Kumar T.K.A."/>
            <person name="Kuo A."/>
            <person name="LaButti K."/>
            <person name="Larrondo L.F."/>
            <person name="Lindquist E."/>
            <person name="Ling A."/>
            <person name="Lombard V."/>
            <person name="Lucas S."/>
            <person name="Lundell T."/>
            <person name="Martin R."/>
            <person name="McLaughlin D.J."/>
            <person name="Morgenstern I."/>
            <person name="Morin E."/>
            <person name="Murat C."/>
            <person name="Nagy L.G."/>
            <person name="Nolan M."/>
            <person name="Ohm R.A."/>
            <person name="Patyshakuliyeva A."/>
            <person name="Rokas A."/>
            <person name="Ruiz-Duenas F.J."/>
            <person name="Sabat G."/>
            <person name="Salamov A."/>
            <person name="Samejima M."/>
            <person name="Schmutz J."/>
            <person name="Slot J.C."/>
            <person name="St John F."/>
            <person name="Stenlid J."/>
            <person name="Sun H."/>
            <person name="Sun S."/>
            <person name="Syed K."/>
            <person name="Tsang A."/>
            <person name="Wiebenga A."/>
            <person name="Young D."/>
            <person name="Pisabarro A."/>
            <person name="Eastwood D.C."/>
            <person name="Martin F."/>
            <person name="Cullen D."/>
            <person name="Grigoriev I.V."/>
            <person name="Hibbett D.S."/>
        </authorList>
    </citation>
    <scope>NUCLEOTIDE SEQUENCE</scope>
    <source>
        <strain evidence="4">FP-58527</strain>
    </source>
</reference>
<keyword evidence="1" id="KW-0812">Transmembrane</keyword>
<feature type="transmembrane region" description="Helical" evidence="1">
    <location>
        <begin position="152"/>
        <end position="182"/>
    </location>
</feature>
<dbReference type="Proteomes" id="UP000015241">
    <property type="component" value="Unassembled WGS sequence"/>
</dbReference>
<dbReference type="HOGENOM" id="CLU_667377_0_0_1"/>
<gene>
    <name evidence="3" type="ORF">FOMPIDRAFT_1048912</name>
</gene>
<evidence type="ECO:0000256" key="1">
    <source>
        <dbReference type="SAM" id="Phobius"/>
    </source>
</evidence>
<name>S8EDB9_FOMSC</name>
<accession>S8EDB9</accession>
<dbReference type="PANTHER" id="PTHR40465">
    <property type="entry name" value="CHROMOSOME 1, WHOLE GENOME SHOTGUN SEQUENCE"/>
    <property type="match status" value="1"/>
</dbReference>
<proteinExistence type="predicted"/>
<keyword evidence="4" id="KW-1185">Reference proteome</keyword>
<organism evidence="3 4">
    <name type="scientific">Fomitopsis schrenkii</name>
    <name type="common">Brown rot fungus</name>
    <dbReference type="NCBI Taxonomy" id="2126942"/>
    <lineage>
        <taxon>Eukaryota</taxon>
        <taxon>Fungi</taxon>
        <taxon>Dikarya</taxon>
        <taxon>Basidiomycota</taxon>
        <taxon>Agaricomycotina</taxon>
        <taxon>Agaricomycetes</taxon>
        <taxon>Polyporales</taxon>
        <taxon>Fomitopsis</taxon>
    </lineage>
</organism>
<feature type="transmembrane region" description="Helical" evidence="1">
    <location>
        <begin position="234"/>
        <end position="260"/>
    </location>
</feature>
<feature type="transmembrane region" description="Helical" evidence="1">
    <location>
        <begin position="266"/>
        <end position="285"/>
    </location>
</feature>
<evidence type="ECO:0000313" key="3">
    <source>
        <dbReference type="EMBL" id="EPT01189.1"/>
    </source>
</evidence>
<evidence type="ECO:0000259" key="2">
    <source>
        <dbReference type="Pfam" id="PF20152"/>
    </source>
</evidence>
<feature type="transmembrane region" description="Helical" evidence="1">
    <location>
        <begin position="75"/>
        <end position="98"/>
    </location>
</feature>
<keyword evidence="1" id="KW-0472">Membrane</keyword>